<feature type="transmembrane region" description="Helical" evidence="1">
    <location>
        <begin position="138"/>
        <end position="157"/>
    </location>
</feature>
<dbReference type="KEGG" id="asue:F2A31_05950"/>
<evidence type="ECO:0000313" key="2">
    <source>
        <dbReference type="EMBL" id="QER39267.1"/>
    </source>
</evidence>
<name>A0A5P1UUH1_9GAMM</name>
<organism evidence="2 3">
    <name type="scientific">Acinetobacter suaedae</name>
    <dbReference type="NCBI Taxonomy" id="2609668"/>
    <lineage>
        <taxon>Bacteria</taxon>
        <taxon>Pseudomonadati</taxon>
        <taxon>Pseudomonadota</taxon>
        <taxon>Gammaproteobacteria</taxon>
        <taxon>Moraxellales</taxon>
        <taxon>Moraxellaceae</taxon>
        <taxon>Acinetobacter</taxon>
    </lineage>
</organism>
<proteinExistence type="predicted"/>
<protein>
    <submittedName>
        <fullName evidence="2">Uncharacterized protein</fullName>
    </submittedName>
</protein>
<dbReference type="AlphaFoldDB" id="A0A5P1UUH1"/>
<keyword evidence="1" id="KW-1133">Transmembrane helix</keyword>
<gene>
    <name evidence="2" type="ORF">F2A31_05950</name>
</gene>
<feature type="transmembrane region" description="Helical" evidence="1">
    <location>
        <begin position="6"/>
        <end position="28"/>
    </location>
</feature>
<dbReference type="EMBL" id="CP043909">
    <property type="protein sequence ID" value="QER39267.1"/>
    <property type="molecule type" value="Genomic_DNA"/>
</dbReference>
<keyword evidence="1" id="KW-0472">Membrane</keyword>
<feature type="transmembrane region" description="Helical" evidence="1">
    <location>
        <begin position="177"/>
        <end position="198"/>
    </location>
</feature>
<reference evidence="2 3" key="1">
    <citation type="submission" date="2019-09" db="EMBL/GenBank/DDBJ databases">
        <title>Acinetobacter sp. C16S1 isolated from saline soil.</title>
        <authorList>
            <person name="Xu L."/>
            <person name="Sun J.-Q."/>
        </authorList>
    </citation>
    <scope>NUCLEOTIDE SEQUENCE [LARGE SCALE GENOMIC DNA]</scope>
    <source>
        <strain evidence="2 3">C16S1</strain>
    </source>
</reference>
<keyword evidence="1" id="KW-0812">Transmembrane</keyword>
<sequence length="237" mass="27394">MDHIVQIITLVVSILTIATALFSIRKFFLENSINQRKQLREDFDGLLLALENTSKDDSNRDNILDLAETKKYQLIVGIPKIDRGKAQYLLKQKDKTGKIDQYKRGSSLVEFSKVEDKFNFVDGFKVGWIRAIKKWGSLSLYGIFFLLAASPVFFWNLFDPDLEIYNRIVSQNSVEGFWAILITSILMFLFLAFTSLNYSTKIYFAEKLVKNEIDKKALKLGVKQKVKNIVMRKRDKG</sequence>
<dbReference type="Proteomes" id="UP000325177">
    <property type="component" value="Chromosome"/>
</dbReference>
<keyword evidence="3" id="KW-1185">Reference proteome</keyword>
<evidence type="ECO:0000256" key="1">
    <source>
        <dbReference type="SAM" id="Phobius"/>
    </source>
</evidence>
<accession>A0A5P1UUH1</accession>
<dbReference type="RefSeq" id="WP_150025595.1">
    <property type="nucleotide sequence ID" value="NZ_CP043909.1"/>
</dbReference>
<evidence type="ECO:0000313" key="3">
    <source>
        <dbReference type="Proteomes" id="UP000325177"/>
    </source>
</evidence>